<organism evidence="2 3">
    <name type="scientific">Ignelater luminosus</name>
    <name type="common">Cucubano</name>
    <name type="synonym">Pyrophorus luminosus</name>
    <dbReference type="NCBI Taxonomy" id="2038154"/>
    <lineage>
        <taxon>Eukaryota</taxon>
        <taxon>Metazoa</taxon>
        <taxon>Ecdysozoa</taxon>
        <taxon>Arthropoda</taxon>
        <taxon>Hexapoda</taxon>
        <taxon>Insecta</taxon>
        <taxon>Pterygota</taxon>
        <taxon>Neoptera</taxon>
        <taxon>Endopterygota</taxon>
        <taxon>Coleoptera</taxon>
        <taxon>Polyphaga</taxon>
        <taxon>Elateriformia</taxon>
        <taxon>Elateroidea</taxon>
        <taxon>Elateridae</taxon>
        <taxon>Agrypninae</taxon>
        <taxon>Pyrophorini</taxon>
        <taxon>Ignelater</taxon>
    </lineage>
</organism>
<dbReference type="AlphaFoldDB" id="A0A8K0C3U0"/>
<feature type="transmembrane region" description="Helical" evidence="1">
    <location>
        <begin position="115"/>
        <end position="138"/>
    </location>
</feature>
<keyword evidence="3" id="KW-1185">Reference proteome</keyword>
<keyword evidence="1" id="KW-1133">Transmembrane helix</keyword>
<keyword evidence="1" id="KW-0472">Membrane</keyword>
<dbReference type="OrthoDB" id="5568754at2759"/>
<dbReference type="EMBL" id="VTPC01091233">
    <property type="protein sequence ID" value="KAF2879084.1"/>
    <property type="molecule type" value="Genomic_DNA"/>
</dbReference>
<feature type="transmembrane region" description="Helical" evidence="1">
    <location>
        <begin position="52"/>
        <end position="71"/>
    </location>
</feature>
<dbReference type="Gene3D" id="1.20.1110.10">
    <property type="entry name" value="Calcium-transporting ATPase, transmembrane domain"/>
    <property type="match status" value="1"/>
</dbReference>
<name>A0A8K0C3U0_IGNLU</name>
<dbReference type="Proteomes" id="UP000801492">
    <property type="component" value="Unassembled WGS sequence"/>
</dbReference>
<reference evidence="2" key="1">
    <citation type="submission" date="2019-08" db="EMBL/GenBank/DDBJ databases">
        <title>The genome of the North American firefly Photinus pyralis.</title>
        <authorList>
            <consortium name="Photinus pyralis genome working group"/>
            <person name="Fallon T.R."/>
            <person name="Sander Lower S.E."/>
            <person name="Weng J.-K."/>
        </authorList>
    </citation>
    <scope>NUCLEOTIDE SEQUENCE</scope>
    <source>
        <strain evidence="2">TRF0915ILg1</strain>
        <tissue evidence="2">Whole body</tissue>
    </source>
</reference>
<dbReference type="PANTHER" id="PTHR13219">
    <property type="entry name" value="TRANSMEMBRANE PROTEIN 94"/>
    <property type="match status" value="1"/>
</dbReference>
<sequence>MLVCVLLSFGGTLASYCTDLCLERNCTCTLFYLPSNFNINDSWIDIPSAQNISVIIIVFHLITISMSFVHREYSIWQRSPHKNFLWLAIVIALLILQLIFTILSFNQAAKDYENYIGFQIANFVIVFAVLSPLLTFIVNEMVKKQEIKANLRYQRRARLDFGTKLGMNSPF</sequence>
<dbReference type="PANTHER" id="PTHR13219:SF6">
    <property type="entry name" value="TRANSMEMBRANE PROTEIN 94"/>
    <property type="match status" value="1"/>
</dbReference>
<dbReference type="InterPro" id="IPR039720">
    <property type="entry name" value="TMEM94"/>
</dbReference>
<proteinExistence type="predicted"/>
<evidence type="ECO:0000313" key="2">
    <source>
        <dbReference type="EMBL" id="KAF2879084.1"/>
    </source>
</evidence>
<keyword evidence="1" id="KW-0812">Transmembrane</keyword>
<comment type="caution">
    <text evidence="2">The sequence shown here is derived from an EMBL/GenBank/DDBJ whole genome shotgun (WGS) entry which is preliminary data.</text>
</comment>
<dbReference type="InterPro" id="IPR023298">
    <property type="entry name" value="ATPase_P-typ_TM_dom_sf"/>
</dbReference>
<gene>
    <name evidence="2" type="ORF">ILUMI_27093</name>
</gene>
<evidence type="ECO:0008006" key="4">
    <source>
        <dbReference type="Google" id="ProtNLM"/>
    </source>
</evidence>
<accession>A0A8K0C3U0</accession>
<dbReference type="SUPFAM" id="SSF81665">
    <property type="entry name" value="Calcium ATPase, transmembrane domain M"/>
    <property type="match status" value="1"/>
</dbReference>
<evidence type="ECO:0000313" key="3">
    <source>
        <dbReference type="Proteomes" id="UP000801492"/>
    </source>
</evidence>
<feature type="transmembrane region" description="Helical" evidence="1">
    <location>
        <begin position="83"/>
        <end position="103"/>
    </location>
</feature>
<protein>
    <recommendedName>
        <fullName evidence="4">Calcium-transporting ATPase</fullName>
    </recommendedName>
</protein>
<evidence type="ECO:0000256" key="1">
    <source>
        <dbReference type="SAM" id="Phobius"/>
    </source>
</evidence>